<dbReference type="PANTHER" id="PTHR32294:SF0">
    <property type="entry name" value="DNA POLYMERASE III SUBUNIT ALPHA"/>
    <property type="match status" value="1"/>
</dbReference>
<dbReference type="InterPro" id="IPR004013">
    <property type="entry name" value="PHP_dom"/>
</dbReference>
<accession>A0AAN6A7M6</accession>
<reference evidence="2" key="1">
    <citation type="journal article" date="2018" name="Genome Biol.">
        <title>SKESA: strategic k-mer extension for scrupulous assemblies.</title>
        <authorList>
            <person name="Souvorov A."/>
            <person name="Agarwala R."/>
            <person name="Lipman D.J."/>
        </authorList>
    </citation>
    <scope>NUCLEOTIDE SEQUENCE</scope>
    <source>
        <strain evidence="2">HN1000</strain>
    </source>
</reference>
<dbReference type="InterPro" id="IPR004805">
    <property type="entry name" value="DnaE2/DnaE/PolC"/>
</dbReference>
<sequence>MYVNLSKKQCEKIQSELKEGKNNSNSNYLSLIENDGKIEVSLLNSKEVLFVLKKEKFVKDTFIKNNIFDYRNNFIGEFVDEKLKVITCIRLHGHTEYSLLDSIVRIGDLAKETEYSCSITDHGVMYGVINFYKQMVSKNKKPIIGFEAYSESIDGSMNKNHLVLLAKDEVGYKNISKLCSMAYNNFYKSPQIKYSWLEKYNKGVIVLSGCIAGEISRAIADGNNKLAKQIALKLKDIFKDDFYIEIQRHNIKDEDKINKQLMLLAKKLDIKVVATDDAHYLKKEDSLVHETHLCNQTKTTMDNPKRFKFSGDGYYVHTCGDMEEKYKDIPEVLFNTLEIMDKCDLHFDFGHNILPVFPREDEKNLNNEEYFKKLCEEGFKERFYGSSKYESVEYKERLEFEVKTICKMGYPDYFLIVWDFINFAKKNNIPIGPGRGSCVGSLVAYVLKITEMDPIRYDLLFERFLNPDRISMPDIDVGATRW</sequence>
<comment type="caution">
    <text evidence="2">The sequence shown here is derived from an EMBL/GenBank/DDBJ whole genome shotgun (WGS) entry which is preliminary data.</text>
</comment>
<dbReference type="SMART" id="SM00481">
    <property type="entry name" value="POLIIIAc"/>
    <property type="match status" value="1"/>
</dbReference>
<dbReference type="GO" id="GO:0006260">
    <property type="term" value="P:DNA replication"/>
    <property type="evidence" value="ECO:0007669"/>
    <property type="project" value="InterPro"/>
</dbReference>
<keyword evidence="2" id="KW-0548">Nucleotidyltransferase</keyword>
<dbReference type="InterPro" id="IPR011708">
    <property type="entry name" value="DNA_pol3_alpha_NTPase_dom"/>
</dbReference>
<dbReference type="GO" id="GO:0008408">
    <property type="term" value="F:3'-5' exonuclease activity"/>
    <property type="evidence" value="ECO:0007669"/>
    <property type="project" value="InterPro"/>
</dbReference>
<dbReference type="EMBL" id="DAEPXK010000074">
    <property type="protein sequence ID" value="HBH1544335.1"/>
    <property type="molecule type" value="Genomic_DNA"/>
</dbReference>
<evidence type="ECO:0000259" key="1">
    <source>
        <dbReference type="SMART" id="SM00481"/>
    </source>
</evidence>
<dbReference type="EC" id="2.7.7.7" evidence="2"/>
<dbReference type="Pfam" id="PF02811">
    <property type="entry name" value="PHP"/>
    <property type="match status" value="1"/>
</dbReference>
<gene>
    <name evidence="2" type="primary">dnaE</name>
    <name evidence="2" type="ORF">KRM00_003884</name>
</gene>
<evidence type="ECO:0000313" key="2">
    <source>
        <dbReference type="EMBL" id="HBH1544335.1"/>
    </source>
</evidence>
<organism evidence="2 3">
    <name type="scientific">Clostridioides difficile</name>
    <name type="common">Peptoclostridium difficile</name>
    <dbReference type="NCBI Taxonomy" id="1496"/>
    <lineage>
        <taxon>Bacteria</taxon>
        <taxon>Bacillati</taxon>
        <taxon>Bacillota</taxon>
        <taxon>Clostridia</taxon>
        <taxon>Peptostreptococcales</taxon>
        <taxon>Peptostreptococcaceae</taxon>
        <taxon>Clostridioides</taxon>
    </lineage>
</organism>
<dbReference type="InterPro" id="IPR003141">
    <property type="entry name" value="Pol/His_phosphatase_N"/>
</dbReference>
<dbReference type="Pfam" id="PF07733">
    <property type="entry name" value="DNA_pol3_alpha"/>
    <property type="match status" value="1"/>
</dbReference>
<dbReference type="AlphaFoldDB" id="A0AAN6A7M6"/>
<reference evidence="2" key="2">
    <citation type="submission" date="2021-06" db="EMBL/GenBank/DDBJ databases">
        <authorList>
            <consortium name="NCBI Pathogen Detection Project"/>
        </authorList>
    </citation>
    <scope>NUCLEOTIDE SEQUENCE</scope>
    <source>
        <strain evidence="2">HN1000</strain>
    </source>
</reference>
<dbReference type="Proteomes" id="UP000878956">
    <property type="component" value="Unassembled WGS sequence"/>
</dbReference>
<name>A0AAN6A7M6_CLODI</name>
<feature type="domain" description="Polymerase/histidinol phosphatase N-terminal" evidence="1">
    <location>
        <begin position="89"/>
        <end position="152"/>
    </location>
</feature>
<keyword evidence="2" id="KW-0808">Transferase</keyword>
<dbReference type="PANTHER" id="PTHR32294">
    <property type="entry name" value="DNA POLYMERASE III SUBUNIT ALPHA"/>
    <property type="match status" value="1"/>
</dbReference>
<evidence type="ECO:0000313" key="3">
    <source>
        <dbReference type="Proteomes" id="UP000878956"/>
    </source>
</evidence>
<protein>
    <submittedName>
        <fullName evidence="2">DNA polymerase III subunit alpha</fullName>
        <ecNumber evidence="2">2.7.7.7</ecNumber>
    </submittedName>
</protein>
<dbReference type="GO" id="GO:0003887">
    <property type="term" value="F:DNA-directed DNA polymerase activity"/>
    <property type="evidence" value="ECO:0007669"/>
    <property type="project" value="UniProtKB-EC"/>
</dbReference>
<dbReference type="NCBIfam" id="TIGR00594">
    <property type="entry name" value="polc"/>
    <property type="match status" value="1"/>
</dbReference>
<proteinExistence type="predicted"/>